<dbReference type="Proteomes" id="UP000239430">
    <property type="component" value="Unassembled WGS sequence"/>
</dbReference>
<keyword evidence="2" id="KW-1185">Reference proteome</keyword>
<accession>A0A9X7J0D4</accession>
<reference evidence="1 2" key="1">
    <citation type="submission" date="2018-03" db="EMBL/GenBank/DDBJ databases">
        <title>Genome sequence of Moorella stamsii DSM 26217.</title>
        <authorList>
            <person name="Poehlein A."/>
            <person name="Daniel R."/>
        </authorList>
    </citation>
    <scope>NUCLEOTIDE SEQUENCE [LARGE SCALE GENOMIC DNA]</scope>
    <source>
        <strain evidence="2">DSM 26217</strain>
    </source>
</reference>
<dbReference type="SUPFAM" id="SSF160719">
    <property type="entry name" value="gpW/gp25-like"/>
    <property type="match status" value="1"/>
</dbReference>
<evidence type="ECO:0000313" key="1">
    <source>
        <dbReference type="EMBL" id="PRR69582.1"/>
    </source>
</evidence>
<name>A0A9X7J0D4_9FIRM</name>
<dbReference type="EMBL" id="PVXL01000072">
    <property type="protein sequence ID" value="PRR69582.1"/>
    <property type="molecule type" value="Genomic_DNA"/>
</dbReference>
<protein>
    <recommendedName>
        <fullName evidence="3">DUF2634 domain-containing protein</fullName>
    </recommendedName>
</protein>
<gene>
    <name evidence="1" type="ORF">MOST_30040</name>
</gene>
<sequence length="148" mass="16741">MPSLYPTFEVPPLVEQQQTEPAPKYGKSWFFDFEKGDFVVDGAGRVVQTDGHTAWAHYCVKAVLTERFAYLVYGPSYGCELEQARRQPSRNAVEAELERVITEALLADPRTEMVRDFSFDWYGDEVTVAFTVVPVIGTPERLEVKISG</sequence>
<comment type="caution">
    <text evidence="1">The sequence shown here is derived from an EMBL/GenBank/DDBJ whole genome shotgun (WGS) entry which is preliminary data.</text>
</comment>
<dbReference type="AlphaFoldDB" id="A0A9X7J0D4"/>
<proteinExistence type="predicted"/>
<evidence type="ECO:0000313" key="2">
    <source>
        <dbReference type="Proteomes" id="UP000239430"/>
    </source>
</evidence>
<dbReference type="RefSeq" id="WP_054937029.1">
    <property type="nucleotide sequence ID" value="NZ_PVXL01000072.1"/>
</dbReference>
<dbReference type="Pfam" id="PF10934">
    <property type="entry name" value="Sheath_initiator"/>
    <property type="match status" value="1"/>
</dbReference>
<evidence type="ECO:0008006" key="3">
    <source>
        <dbReference type="Google" id="ProtNLM"/>
    </source>
</evidence>
<organism evidence="1 2">
    <name type="scientific">Neomoorella stamsii</name>
    <dbReference type="NCBI Taxonomy" id="1266720"/>
    <lineage>
        <taxon>Bacteria</taxon>
        <taxon>Bacillati</taxon>
        <taxon>Bacillota</taxon>
        <taxon>Clostridia</taxon>
        <taxon>Neomoorellales</taxon>
        <taxon>Neomoorellaceae</taxon>
        <taxon>Neomoorella</taxon>
    </lineage>
</organism>
<dbReference type="InterPro" id="IPR020288">
    <property type="entry name" value="Sheath_initiator"/>
</dbReference>